<dbReference type="GO" id="GO:0020037">
    <property type="term" value="F:heme binding"/>
    <property type="evidence" value="ECO:0007669"/>
    <property type="project" value="InterPro"/>
</dbReference>
<dbReference type="Gene3D" id="1.10.490.10">
    <property type="entry name" value="Globins"/>
    <property type="match status" value="1"/>
</dbReference>
<accession>A0A930UCG4</accession>
<evidence type="ECO:0000313" key="1">
    <source>
        <dbReference type="EMBL" id="MBF2709520.1"/>
    </source>
</evidence>
<evidence type="ECO:0000313" key="2">
    <source>
        <dbReference type="Proteomes" id="UP000646211"/>
    </source>
</evidence>
<dbReference type="InterPro" id="IPR009050">
    <property type="entry name" value="Globin-like_sf"/>
</dbReference>
<dbReference type="Proteomes" id="UP000646211">
    <property type="component" value="Unassembled WGS sequence"/>
</dbReference>
<organism evidence="1 2">
    <name type="scientific">Flavobacterium soyangense</name>
    <dbReference type="NCBI Taxonomy" id="2023265"/>
    <lineage>
        <taxon>Bacteria</taxon>
        <taxon>Pseudomonadati</taxon>
        <taxon>Bacteroidota</taxon>
        <taxon>Flavobacteriia</taxon>
        <taxon>Flavobacteriales</taxon>
        <taxon>Flavobacteriaceae</taxon>
        <taxon>Flavobacterium</taxon>
    </lineage>
</organism>
<dbReference type="InterPro" id="IPR012292">
    <property type="entry name" value="Globin/Proto"/>
</dbReference>
<keyword evidence="2" id="KW-1185">Reference proteome</keyword>
<gene>
    <name evidence="1" type="ORF">IR213_13105</name>
</gene>
<dbReference type="RefSeq" id="WP_194312758.1">
    <property type="nucleotide sequence ID" value="NZ_JADHEC010000033.1"/>
</dbReference>
<sequence>MTDIQTREDLHLLMSEFYLKLLADSEISFIFIKVAKIDLAPHLLELVDFWEQILFDTGNYKKNVLQIHMDLNQKTKLSSAHFAIWLNYFNTTIDENFAGQVAENMKTRALSIATVMKIKM</sequence>
<dbReference type="AlphaFoldDB" id="A0A930UCG4"/>
<proteinExistence type="predicted"/>
<protein>
    <submittedName>
        <fullName evidence="1">Group III truncated hemoglobin</fullName>
    </submittedName>
</protein>
<dbReference type="GO" id="GO:0019825">
    <property type="term" value="F:oxygen binding"/>
    <property type="evidence" value="ECO:0007669"/>
    <property type="project" value="InterPro"/>
</dbReference>
<dbReference type="SUPFAM" id="SSF46458">
    <property type="entry name" value="Globin-like"/>
    <property type="match status" value="1"/>
</dbReference>
<comment type="caution">
    <text evidence="1">The sequence shown here is derived from an EMBL/GenBank/DDBJ whole genome shotgun (WGS) entry which is preliminary data.</text>
</comment>
<reference evidence="1" key="1">
    <citation type="submission" date="2020-11" db="EMBL/GenBank/DDBJ databases">
        <title>Genome of Flavobacterium soyangense.</title>
        <authorList>
            <person name="Liu Q."/>
            <person name="Xin Y.-H."/>
        </authorList>
    </citation>
    <scope>NUCLEOTIDE SEQUENCE</scope>
    <source>
        <strain evidence="1">CGMCC 1.13493</strain>
    </source>
</reference>
<dbReference type="EMBL" id="JADHEC010000033">
    <property type="protein sequence ID" value="MBF2709520.1"/>
    <property type="molecule type" value="Genomic_DNA"/>
</dbReference>
<name>A0A930UCG4_9FLAO</name>
<dbReference type="CDD" id="cd08916">
    <property type="entry name" value="TrHb3_P"/>
    <property type="match status" value="1"/>
</dbReference>